<reference evidence="5 6" key="1">
    <citation type="journal article" date="2020" name="J Geophys Res Biogeosci">
        <title>Magnetotaxis as an Adaptation to Enable Bacterial Shuttling of Microbial Sulfur and Sulfur Cycling Across Aquatic Oxic#Anoxic Interfaces.</title>
        <authorList>
            <person name="Li J."/>
            <person name="Liu P."/>
            <person name="Wang J."/>
            <person name="Roberts A.P."/>
            <person name="Pan Y."/>
        </authorList>
    </citation>
    <scope>NUCLEOTIDE SEQUENCE [LARGE SCALE GENOMIC DNA]</scope>
    <source>
        <strain evidence="5 6">MYR-1_YQ</strain>
    </source>
</reference>
<comment type="cofactor">
    <cofactor evidence="1">
        <name>thiamine diphosphate</name>
        <dbReference type="ChEBI" id="CHEBI:58937"/>
    </cofactor>
</comment>
<evidence type="ECO:0000256" key="2">
    <source>
        <dbReference type="ARBA" id="ARBA00007131"/>
    </source>
</evidence>
<dbReference type="PANTHER" id="PTHR47514:SF1">
    <property type="entry name" value="TRANSKETOLASE N-TERMINAL SECTION-RELATED"/>
    <property type="match status" value="1"/>
</dbReference>
<comment type="caution">
    <text evidence="5">The sequence shown here is derived from an EMBL/GenBank/DDBJ whole genome shotgun (WGS) entry which is preliminary data.</text>
</comment>
<dbReference type="Gene3D" id="3.40.50.970">
    <property type="match status" value="1"/>
</dbReference>
<dbReference type="EMBL" id="JABXWD010000586">
    <property type="protein sequence ID" value="MBV6343429.1"/>
    <property type="molecule type" value="Genomic_DNA"/>
</dbReference>
<protein>
    <submittedName>
        <fullName evidence="5">Transketolase</fullName>
    </submittedName>
</protein>
<dbReference type="InterPro" id="IPR029061">
    <property type="entry name" value="THDP-binding"/>
</dbReference>
<organism evidence="5 6">
    <name type="scientific">Candidatus Magnetobacterium casense</name>
    <dbReference type="NCBI Taxonomy" id="1455061"/>
    <lineage>
        <taxon>Bacteria</taxon>
        <taxon>Pseudomonadati</taxon>
        <taxon>Nitrospirota</taxon>
        <taxon>Thermodesulfovibrionia</taxon>
        <taxon>Thermodesulfovibrionales</taxon>
        <taxon>Candidatus Magnetobacteriaceae</taxon>
        <taxon>Candidatus Magnetobacterium</taxon>
    </lineage>
</organism>
<dbReference type="Pfam" id="PF00456">
    <property type="entry name" value="Transketolase_N"/>
    <property type="match status" value="1"/>
</dbReference>
<evidence type="ECO:0000256" key="1">
    <source>
        <dbReference type="ARBA" id="ARBA00001964"/>
    </source>
</evidence>
<evidence type="ECO:0000313" key="6">
    <source>
        <dbReference type="Proteomes" id="UP001196980"/>
    </source>
</evidence>
<name>A0ABS6S3J1_9BACT</name>
<evidence type="ECO:0000313" key="5">
    <source>
        <dbReference type="EMBL" id="MBV6343429.1"/>
    </source>
</evidence>
<gene>
    <name evidence="5" type="ORF">HWQ67_17800</name>
</gene>
<accession>A0ABS6S3J1</accession>
<keyword evidence="3" id="KW-0786">Thiamine pyrophosphate</keyword>
<proteinExistence type="inferred from homology"/>
<dbReference type="InterPro" id="IPR005474">
    <property type="entry name" value="Transketolase_N"/>
</dbReference>
<feature type="domain" description="Transketolase N-terminal" evidence="4">
    <location>
        <begin position="30"/>
        <end position="264"/>
    </location>
</feature>
<evidence type="ECO:0000259" key="4">
    <source>
        <dbReference type="Pfam" id="PF00456"/>
    </source>
</evidence>
<keyword evidence="6" id="KW-1185">Reference proteome</keyword>
<sequence length="269" mass="29541">MDYLRAKALWVRRETLKIHAISSETRVASSMSDVEIFVALYYGGVLRFDPKNITWSDRDRLIVSKGHGAISLYPIFADTGYFDMAELTTIGKAGSFLGGIPDPIIPGLETVNGSLGHGLGVACGVALALRKKAPNAKVFVLLGDGELYEGSVWEAIMFAAHHRLGNLNLIVDNNKICMLDYCKNVLDLGCIEDKFRAFEWDTSTVNDGHVIEDVYDALMALKADTGDRPNVLVANTIKGKGIPQLENDSLCHIKSLKVQEINNLLEVMQ</sequence>
<dbReference type="SUPFAM" id="SSF52518">
    <property type="entry name" value="Thiamin diphosphate-binding fold (THDP-binding)"/>
    <property type="match status" value="1"/>
</dbReference>
<comment type="similarity">
    <text evidence="2">Belongs to the transketolase family.</text>
</comment>
<dbReference type="PANTHER" id="PTHR47514">
    <property type="entry name" value="TRANSKETOLASE N-TERMINAL SECTION-RELATED"/>
    <property type="match status" value="1"/>
</dbReference>
<evidence type="ECO:0000256" key="3">
    <source>
        <dbReference type="ARBA" id="ARBA00023052"/>
    </source>
</evidence>
<dbReference type="Proteomes" id="UP001196980">
    <property type="component" value="Unassembled WGS sequence"/>
</dbReference>
<dbReference type="CDD" id="cd02012">
    <property type="entry name" value="TPP_TK"/>
    <property type="match status" value="1"/>
</dbReference>